<dbReference type="EMBL" id="JBEWTB010000002">
    <property type="protein sequence ID" value="MET4755951.1"/>
    <property type="molecule type" value="Genomic_DNA"/>
</dbReference>
<evidence type="ECO:0000256" key="3">
    <source>
        <dbReference type="ARBA" id="ARBA00023163"/>
    </source>
</evidence>
<comment type="caution">
    <text evidence="5">The sequence shown here is derived from an EMBL/GenBank/DDBJ whole genome shotgun (WGS) entry which is preliminary data.</text>
</comment>
<dbReference type="PANTHER" id="PTHR47894:SF1">
    <property type="entry name" value="HTH-TYPE TRANSCRIPTIONAL REGULATOR VQSM"/>
    <property type="match status" value="1"/>
</dbReference>
<dbReference type="Proteomes" id="UP001549366">
    <property type="component" value="Unassembled WGS sequence"/>
</dbReference>
<name>A0ABV2SDW3_9GAMM</name>
<gene>
    <name evidence="5" type="ORF">V5J35_001143</name>
</gene>
<sequence length="325" mass="37564">MIALPDNDTLFICTYDNLQPFLTYFDDKGIHWREIARQYHIPEHSLDSGHWLPTRNTLAFLAKLFLSTTEPVGINVGESLTLSHFPQLDKALKDVYCLEKAVDIYVEISQSAFSSHLHIWTEKYQNQWLLCHRSAFPSTMPGFNQIEWYRTLGLLTLCRHYLGANWQPETLWMSMPQYLALSCPEALKHTDIIFGQPFGGIPLPFAEDYEPMQNHLERFDWLTKVKALITTYATLPRFSVFWFSQMIGMSSRTLQRRLREQGTSLSRLRGIARCEKAKLLLTSTDLPVLEVGHLCGYTDLSNFNRAFRSWSGMTAPQYRHSLAST</sequence>
<proteinExistence type="predicted"/>
<protein>
    <submittedName>
        <fullName evidence="5">AraC-like DNA-binding protein</fullName>
    </submittedName>
</protein>
<dbReference type="Gene3D" id="1.10.10.60">
    <property type="entry name" value="Homeodomain-like"/>
    <property type="match status" value="1"/>
</dbReference>
<keyword evidence="6" id="KW-1185">Reference proteome</keyword>
<keyword evidence="3" id="KW-0804">Transcription</keyword>
<evidence type="ECO:0000259" key="4">
    <source>
        <dbReference type="PROSITE" id="PS01124"/>
    </source>
</evidence>
<evidence type="ECO:0000256" key="2">
    <source>
        <dbReference type="ARBA" id="ARBA00023125"/>
    </source>
</evidence>
<accession>A0ABV2SDW3</accession>
<dbReference type="RefSeq" id="WP_354010322.1">
    <property type="nucleotide sequence ID" value="NZ_JBEWTA010000001.1"/>
</dbReference>
<evidence type="ECO:0000313" key="5">
    <source>
        <dbReference type="EMBL" id="MET4755951.1"/>
    </source>
</evidence>
<keyword evidence="2" id="KW-0238">DNA-binding</keyword>
<organism evidence="5 6">
    <name type="scientific">Endozoicomonas lisbonensis</name>
    <dbReference type="NCBI Taxonomy" id="3120522"/>
    <lineage>
        <taxon>Bacteria</taxon>
        <taxon>Pseudomonadati</taxon>
        <taxon>Pseudomonadota</taxon>
        <taxon>Gammaproteobacteria</taxon>
        <taxon>Oceanospirillales</taxon>
        <taxon>Endozoicomonadaceae</taxon>
        <taxon>Endozoicomonas</taxon>
    </lineage>
</organism>
<evidence type="ECO:0000313" key="6">
    <source>
        <dbReference type="Proteomes" id="UP001549366"/>
    </source>
</evidence>
<dbReference type="SUPFAM" id="SSF46689">
    <property type="entry name" value="Homeodomain-like"/>
    <property type="match status" value="1"/>
</dbReference>
<evidence type="ECO:0000256" key="1">
    <source>
        <dbReference type="ARBA" id="ARBA00023015"/>
    </source>
</evidence>
<dbReference type="SMART" id="SM00342">
    <property type="entry name" value="HTH_ARAC"/>
    <property type="match status" value="1"/>
</dbReference>
<dbReference type="PROSITE" id="PS01124">
    <property type="entry name" value="HTH_ARAC_FAMILY_2"/>
    <property type="match status" value="1"/>
</dbReference>
<dbReference type="InterPro" id="IPR018060">
    <property type="entry name" value="HTH_AraC"/>
</dbReference>
<dbReference type="InterPro" id="IPR009057">
    <property type="entry name" value="Homeodomain-like_sf"/>
</dbReference>
<reference evidence="5 6" key="1">
    <citation type="submission" date="2024-06" db="EMBL/GenBank/DDBJ databases">
        <title>Genomic Encyclopedia of Type Strains, Phase V (KMG-V): Genome sequencing to study the core and pangenomes of soil and plant-associated prokaryotes.</title>
        <authorList>
            <person name="Whitman W."/>
        </authorList>
    </citation>
    <scope>NUCLEOTIDE SEQUENCE [LARGE SCALE GENOMIC DNA]</scope>
    <source>
        <strain evidence="5 6">NE40</strain>
    </source>
</reference>
<dbReference type="PANTHER" id="PTHR47894">
    <property type="entry name" value="HTH-TYPE TRANSCRIPTIONAL REGULATOR GADX"/>
    <property type="match status" value="1"/>
</dbReference>
<feature type="domain" description="HTH araC/xylS-type" evidence="4">
    <location>
        <begin position="223"/>
        <end position="321"/>
    </location>
</feature>
<dbReference type="Pfam" id="PF12833">
    <property type="entry name" value="HTH_18"/>
    <property type="match status" value="1"/>
</dbReference>
<keyword evidence="1" id="KW-0805">Transcription regulation</keyword>